<dbReference type="STRING" id="169765.AWC15_15410"/>
<dbReference type="Proteomes" id="UP000466396">
    <property type="component" value="Chromosome"/>
</dbReference>
<dbReference type="OrthoDB" id="9778801at2"/>
<dbReference type="RefSeq" id="WP_085157949.1">
    <property type="nucleotide sequence ID" value="NZ_AP022581.1"/>
</dbReference>
<dbReference type="PANTHER" id="PTHR33973">
    <property type="entry name" value="OS07G0153300 PROTEIN"/>
    <property type="match status" value="1"/>
</dbReference>
<proteinExistence type="predicted"/>
<dbReference type="PANTHER" id="PTHR33973:SF4">
    <property type="entry name" value="OS07G0153300 PROTEIN"/>
    <property type="match status" value="1"/>
</dbReference>
<accession>A0A1X1YNH6</accession>
<evidence type="ECO:0000313" key="1">
    <source>
        <dbReference type="EMBL" id="BBX98421.1"/>
    </source>
</evidence>
<dbReference type="KEGG" id="mlj:MLAC_37150"/>
<name>A0A1X1YNH6_9MYCO</name>
<dbReference type="EMBL" id="AP022581">
    <property type="protein sequence ID" value="BBX98421.1"/>
    <property type="molecule type" value="Genomic_DNA"/>
</dbReference>
<keyword evidence="2" id="KW-1185">Reference proteome</keyword>
<gene>
    <name evidence="1" type="ORF">MLAC_37150</name>
</gene>
<sequence length="250" mass="28913">MLTHAPTPAIYRTTITHSRRTPVRHSFEYRSYSWYVDVDDLPRLPWWLRPFARFRADDHFVDPASGHHSSSGHGSLRERLDAFFADNDMALPDGRVTALLQARVFGYVFNPLSIFWCHDRDGLLRHVVAEVHNTYGERHAYLLPPADLPVVTAKEFYVSPFNRVDGYYLVHAPRPDREVDVTVSLHRERRPAFPKFPDFTATLRGERRPATTRQVAIMQLISPLAPLMVAARIRIQGITLWLRRVPVVPR</sequence>
<dbReference type="AlphaFoldDB" id="A0A1X1YNH6"/>
<protein>
    <submittedName>
        <fullName evidence="1">Uncharacterized protein</fullName>
    </submittedName>
</protein>
<evidence type="ECO:0000313" key="2">
    <source>
        <dbReference type="Proteomes" id="UP000466396"/>
    </source>
</evidence>
<dbReference type="InterPro" id="IPR010775">
    <property type="entry name" value="DUF1365"/>
</dbReference>
<organism evidence="1 2">
    <name type="scientific">Mycobacterium lacus</name>
    <dbReference type="NCBI Taxonomy" id="169765"/>
    <lineage>
        <taxon>Bacteria</taxon>
        <taxon>Bacillati</taxon>
        <taxon>Actinomycetota</taxon>
        <taxon>Actinomycetes</taxon>
        <taxon>Mycobacteriales</taxon>
        <taxon>Mycobacteriaceae</taxon>
        <taxon>Mycobacterium</taxon>
    </lineage>
</organism>
<dbReference type="Pfam" id="PF07103">
    <property type="entry name" value="DUF1365"/>
    <property type="match status" value="1"/>
</dbReference>
<reference evidence="1 2" key="1">
    <citation type="journal article" date="2019" name="Emerg. Microbes Infect.">
        <title>Comprehensive subspecies identification of 175 nontuberculous mycobacteria species based on 7547 genomic profiles.</title>
        <authorList>
            <person name="Matsumoto Y."/>
            <person name="Kinjo T."/>
            <person name="Motooka D."/>
            <person name="Nabeya D."/>
            <person name="Jung N."/>
            <person name="Uechi K."/>
            <person name="Horii T."/>
            <person name="Iida T."/>
            <person name="Fujita J."/>
            <person name="Nakamura S."/>
        </authorList>
    </citation>
    <scope>NUCLEOTIDE SEQUENCE [LARGE SCALE GENOMIC DNA]</scope>
    <source>
        <strain evidence="1 2">JCM 15657</strain>
    </source>
</reference>